<evidence type="ECO:0000313" key="2">
    <source>
        <dbReference type="EMBL" id="CAI9169183.1"/>
    </source>
</evidence>
<proteinExistence type="predicted"/>
<protein>
    <submittedName>
        <fullName evidence="2">Uncharacterized protein</fullName>
    </submittedName>
</protein>
<sequence>MILIPSHSSHVQLFESPQLRSQIPWNRDKPSLSMTHRFQRTSQVALVVKSLPANAGIIRDTGSIPELGRSPGGGDGNPLQYSYLENPMDRGTWWATVHGVAKSQTRLKRLGMHRFHEHREKL</sequence>
<evidence type="ECO:0000256" key="1">
    <source>
        <dbReference type="SAM" id="MobiDB-lite"/>
    </source>
</evidence>
<reference evidence="2" key="1">
    <citation type="submission" date="2023-04" db="EMBL/GenBank/DDBJ databases">
        <authorList>
            <consortium name="ELIXIR-Norway"/>
        </authorList>
    </citation>
    <scope>NUCLEOTIDE SEQUENCE [LARGE SCALE GENOMIC DNA]</scope>
</reference>
<keyword evidence="3" id="KW-1185">Reference proteome</keyword>
<evidence type="ECO:0000313" key="3">
    <source>
        <dbReference type="Proteomes" id="UP001176941"/>
    </source>
</evidence>
<dbReference type="EMBL" id="OX459965">
    <property type="protein sequence ID" value="CAI9169183.1"/>
    <property type="molecule type" value="Genomic_DNA"/>
</dbReference>
<gene>
    <name evidence="2" type="ORF">MRATA1EN1_LOCUS18145</name>
</gene>
<organism evidence="2 3">
    <name type="scientific">Rangifer tarandus platyrhynchus</name>
    <name type="common">Svalbard reindeer</name>
    <dbReference type="NCBI Taxonomy" id="3082113"/>
    <lineage>
        <taxon>Eukaryota</taxon>
        <taxon>Metazoa</taxon>
        <taxon>Chordata</taxon>
        <taxon>Craniata</taxon>
        <taxon>Vertebrata</taxon>
        <taxon>Euteleostomi</taxon>
        <taxon>Mammalia</taxon>
        <taxon>Eutheria</taxon>
        <taxon>Laurasiatheria</taxon>
        <taxon>Artiodactyla</taxon>
        <taxon>Ruminantia</taxon>
        <taxon>Pecora</taxon>
        <taxon>Cervidae</taxon>
        <taxon>Odocoileinae</taxon>
        <taxon>Rangifer</taxon>
    </lineage>
</organism>
<name>A0ABN8Z6H3_RANTA</name>
<accession>A0ABN8Z6H3</accession>
<feature type="region of interest" description="Disordered" evidence="1">
    <location>
        <begin position="59"/>
        <end position="81"/>
    </location>
</feature>
<dbReference type="Proteomes" id="UP001176941">
    <property type="component" value="Chromosome 29"/>
</dbReference>